<evidence type="ECO:0000259" key="7">
    <source>
        <dbReference type="Pfam" id="PF08281"/>
    </source>
</evidence>
<dbReference type="InterPro" id="IPR013325">
    <property type="entry name" value="RNA_pol_sigma_r2"/>
</dbReference>
<dbReference type="Pfam" id="PF08281">
    <property type="entry name" value="Sigma70_r4_2"/>
    <property type="match status" value="1"/>
</dbReference>
<dbReference type="HOGENOM" id="CLU_047691_15_4_11"/>
<sequence length="170" mass="19880">MRPEHKTAYREFVAANLDRMCRFAYLTCGDWHRGEDAVQTAFVKLYAAWPRVVRTDRLESYTRRIVTNVLIDQYRRGWFRREKVAEAVPDSPQESDGTDRVAVLRALQRLPVRQRATLVWRYWEDQSVAETARIMRCSENTVKTQTARGLRTLRGLLTESINESFEGSHA</sequence>
<dbReference type="GO" id="GO:0016987">
    <property type="term" value="F:sigma factor activity"/>
    <property type="evidence" value="ECO:0007669"/>
    <property type="project" value="UniProtKB-KW"/>
</dbReference>
<evidence type="ECO:0000256" key="1">
    <source>
        <dbReference type="ARBA" id="ARBA00010641"/>
    </source>
</evidence>
<evidence type="ECO:0000256" key="3">
    <source>
        <dbReference type="ARBA" id="ARBA00023082"/>
    </source>
</evidence>
<evidence type="ECO:0000256" key="4">
    <source>
        <dbReference type="ARBA" id="ARBA00023125"/>
    </source>
</evidence>
<dbReference type="RefSeq" id="WP_013021173.1">
    <property type="nucleotide sequence ID" value="NC_013947.1"/>
</dbReference>
<organism evidence="8 9">
    <name type="scientific">Stackebrandtia nassauensis (strain DSM 44728 / CIP 108903 / NRRL B-16338 / NBRC 102104 / LLR-40K-21)</name>
    <dbReference type="NCBI Taxonomy" id="446470"/>
    <lineage>
        <taxon>Bacteria</taxon>
        <taxon>Bacillati</taxon>
        <taxon>Actinomycetota</taxon>
        <taxon>Actinomycetes</taxon>
        <taxon>Glycomycetales</taxon>
        <taxon>Glycomycetaceae</taxon>
        <taxon>Stackebrandtia</taxon>
    </lineage>
</organism>
<dbReference type="EMBL" id="CP001778">
    <property type="protein sequence ID" value="ADD45602.1"/>
    <property type="molecule type" value="Genomic_DNA"/>
</dbReference>
<keyword evidence="4" id="KW-0238">DNA-binding</keyword>
<dbReference type="NCBIfam" id="TIGR02983">
    <property type="entry name" value="SigE-fam_strep"/>
    <property type="match status" value="1"/>
</dbReference>
<keyword evidence="2" id="KW-0805">Transcription regulation</keyword>
<gene>
    <name evidence="8" type="ordered locus">Snas_5976</name>
</gene>
<dbReference type="OrthoDB" id="3783006at2"/>
<dbReference type="PANTHER" id="PTHR43133">
    <property type="entry name" value="RNA POLYMERASE ECF-TYPE SIGMA FACTO"/>
    <property type="match status" value="1"/>
</dbReference>
<dbReference type="SUPFAM" id="SSF88946">
    <property type="entry name" value="Sigma2 domain of RNA polymerase sigma factors"/>
    <property type="match status" value="1"/>
</dbReference>
<dbReference type="InterPro" id="IPR014284">
    <property type="entry name" value="RNA_pol_sigma-70_dom"/>
</dbReference>
<dbReference type="CDD" id="cd06171">
    <property type="entry name" value="Sigma70_r4"/>
    <property type="match status" value="1"/>
</dbReference>
<comment type="similarity">
    <text evidence="1">Belongs to the sigma-70 factor family. ECF subfamily.</text>
</comment>
<feature type="domain" description="RNA polymerase sigma-70 region 2" evidence="6">
    <location>
        <begin position="13"/>
        <end position="78"/>
    </location>
</feature>
<dbReference type="AlphaFoldDB" id="D3Q073"/>
<dbReference type="Gene3D" id="1.10.1740.10">
    <property type="match status" value="1"/>
</dbReference>
<dbReference type="STRING" id="446470.Snas_5976"/>
<dbReference type="KEGG" id="sna:Snas_5976"/>
<evidence type="ECO:0000256" key="2">
    <source>
        <dbReference type="ARBA" id="ARBA00023015"/>
    </source>
</evidence>
<proteinExistence type="inferred from homology"/>
<keyword evidence="9" id="KW-1185">Reference proteome</keyword>
<dbReference type="InterPro" id="IPR014325">
    <property type="entry name" value="RNA_pol_sigma-E_actinobac"/>
</dbReference>
<evidence type="ECO:0000313" key="9">
    <source>
        <dbReference type="Proteomes" id="UP000000844"/>
    </source>
</evidence>
<dbReference type="NCBIfam" id="TIGR02937">
    <property type="entry name" value="sigma70-ECF"/>
    <property type="match status" value="1"/>
</dbReference>
<reference evidence="8 9" key="1">
    <citation type="journal article" date="2009" name="Stand. Genomic Sci.">
        <title>Complete genome sequence of Stackebrandtia nassauensis type strain (LLR-40K-21).</title>
        <authorList>
            <person name="Munk C."/>
            <person name="Lapidus A."/>
            <person name="Copeland A."/>
            <person name="Jando M."/>
            <person name="Mayilraj S."/>
            <person name="Glavina Del Rio T."/>
            <person name="Nolan M."/>
            <person name="Chen F."/>
            <person name="Lucas S."/>
            <person name="Tice H."/>
            <person name="Cheng J.F."/>
            <person name="Han C."/>
            <person name="Detter J.C."/>
            <person name="Bruce D."/>
            <person name="Goodwin L."/>
            <person name="Chain P."/>
            <person name="Pitluck S."/>
            <person name="Goker M."/>
            <person name="Ovchinikova G."/>
            <person name="Pati A."/>
            <person name="Ivanova N."/>
            <person name="Mavromatis K."/>
            <person name="Chen A."/>
            <person name="Palaniappan K."/>
            <person name="Land M."/>
            <person name="Hauser L."/>
            <person name="Chang Y.J."/>
            <person name="Jeffries C.D."/>
            <person name="Bristow J."/>
            <person name="Eisen J.A."/>
            <person name="Markowitz V."/>
            <person name="Hugenholtz P."/>
            <person name="Kyrpides N.C."/>
            <person name="Klenk H.P."/>
        </authorList>
    </citation>
    <scope>NUCLEOTIDE SEQUENCE [LARGE SCALE GENOMIC DNA]</scope>
    <source>
        <strain evidence="9">DSM 44728 / CIP 108903 / NRRL B-16338 / NBRC 102104 / LLR-40K-21</strain>
    </source>
</reference>
<protein>
    <submittedName>
        <fullName evidence="8">RNA polymerase, sigma-24 subunit, ECF subfamily</fullName>
    </submittedName>
</protein>
<keyword evidence="3" id="KW-0731">Sigma factor</keyword>
<dbReference type="Gene3D" id="1.10.10.10">
    <property type="entry name" value="Winged helix-like DNA-binding domain superfamily/Winged helix DNA-binding domain"/>
    <property type="match status" value="1"/>
</dbReference>
<evidence type="ECO:0000313" key="8">
    <source>
        <dbReference type="EMBL" id="ADD45602.1"/>
    </source>
</evidence>
<feature type="domain" description="RNA polymerase sigma factor 70 region 4 type 2" evidence="7">
    <location>
        <begin position="101"/>
        <end position="153"/>
    </location>
</feature>
<dbReference type="InterPro" id="IPR039425">
    <property type="entry name" value="RNA_pol_sigma-70-like"/>
</dbReference>
<dbReference type="InterPro" id="IPR013249">
    <property type="entry name" value="RNA_pol_sigma70_r4_t2"/>
</dbReference>
<dbReference type="Pfam" id="PF04542">
    <property type="entry name" value="Sigma70_r2"/>
    <property type="match status" value="1"/>
</dbReference>
<dbReference type="GO" id="GO:0006352">
    <property type="term" value="P:DNA-templated transcription initiation"/>
    <property type="evidence" value="ECO:0007669"/>
    <property type="project" value="InterPro"/>
</dbReference>
<dbReference type="SUPFAM" id="SSF88659">
    <property type="entry name" value="Sigma3 and sigma4 domains of RNA polymerase sigma factors"/>
    <property type="match status" value="1"/>
</dbReference>
<keyword evidence="5" id="KW-0804">Transcription</keyword>
<evidence type="ECO:0000256" key="5">
    <source>
        <dbReference type="ARBA" id="ARBA00023163"/>
    </source>
</evidence>
<dbReference type="InterPro" id="IPR007627">
    <property type="entry name" value="RNA_pol_sigma70_r2"/>
</dbReference>
<dbReference type="InterPro" id="IPR036388">
    <property type="entry name" value="WH-like_DNA-bd_sf"/>
</dbReference>
<evidence type="ECO:0000259" key="6">
    <source>
        <dbReference type="Pfam" id="PF04542"/>
    </source>
</evidence>
<dbReference type="PANTHER" id="PTHR43133:SF50">
    <property type="entry name" value="ECF RNA POLYMERASE SIGMA FACTOR SIGM"/>
    <property type="match status" value="1"/>
</dbReference>
<dbReference type="InterPro" id="IPR013324">
    <property type="entry name" value="RNA_pol_sigma_r3/r4-like"/>
</dbReference>
<accession>D3Q073</accession>
<dbReference type="eggNOG" id="COG1595">
    <property type="taxonomic scope" value="Bacteria"/>
</dbReference>
<name>D3Q073_STANL</name>
<dbReference type="Proteomes" id="UP000000844">
    <property type="component" value="Chromosome"/>
</dbReference>
<dbReference type="GO" id="GO:0003677">
    <property type="term" value="F:DNA binding"/>
    <property type="evidence" value="ECO:0007669"/>
    <property type="project" value="UniProtKB-KW"/>
</dbReference>